<dbReference type="SUPFAM" id="SSF53756">
    <property type="entry name" value="UDP-Glycosyltransferase/glycogen phosphorylase"/>
    <property type="match status" value="1"/>
</dbReference>
<dbReference type="InterPro" id="IPR002213">
    <property type="entry name" value="UDP_glucos_trans"/>
</dbReference>
<reference evidence="3" key="1">
    <citation type="submission" date="2023-03" db="EMBL/GenBank/DDBJ databases">
        <title>Massive genome expansion in bonnet fungi (Mycena s.s.) driven by repeated elements and novel gene families across ecological guilds.</title>
        <authorList>
            <consortium name="Lawrence Berkeley National Laboratory"/>
            <person name="Harder C.B."/>
            <person name="Miyauchi S."/>
            <person name="Viragh M."/>
            <person name="Kuo A."/>
            <person name="Thoen E."/>
            <person name="Andreopoulos B."/>
            <person name="Lu D."/>
            <person name="Skrede I."/>
            <person name="Drula E."/>
            <person name="Henrissat B."/>
            <person name="Morin E."/>
            <person name="Kohler A."/>
            <person name="Barry K."/>
            <person name="LaButti K."/>
            <person name="Morin E."/>
            <person name="Salamov A."/>
            <person name="Lipzen A."/>
            <person name="Mereny Z."/>
            <person name="Hegedus B."/>
            <person name="Baldrian P."/>
            <person name="Stursova M."/>
            <person name="Weitz H."/>
            <person name="Taylor A."/>
            <person name="Grigoriev I.V."/>
            <person name="Nagy L.G."/>
            <person name="Martin F."/>
            <person name="Kauserud H."/>
        </authorList>
    </citation>
    <scope>NUCLEOTIDE SEQUENCE</scope>
    <source>
        <strain evidence="3">CBHHK188m</strain>
    </source>
</reference>
<evidence type="ECO:0000313" key="4">
    <source>
        <dbReference type="Proteomes" id="UP001215280"/>
    </source>
</evidence>
<evidence type="ECO:0008006" key="5">
    <source>
        <dbReference type="Google" id="ProtNLM"/>
    </source>
</evidence>
<keyword evidence="4" id="KW-1185">Reference proteome</keyword>
<gene>
    <name evidence="3" type="ORF">DFH07DRAFT_825755</name>
</gene>
<dbReference type="Pfam" id="PF00201">
    <property type="entry name" value="UDPGT"/>
    <property type="match status" value="1"/>
</dbReference>
<evidence type="ECO:0000256" key="2">
    <source>
        <dbReference type="ARBA" id="ARBA00022679"/>
    </source>
</evidence>
<comment type="similarity">
    <text evidence="1">Belongs to the UDP-glycosyltransferase family.</text>
</comment>
<accession>A0AAD7IW54</accession>
<proteinExistence type="inferred from homology"/>
<dbReference type="AlphaFoldDB" id="A0AAD7IW54"/>
<keyword evidence="2" id="KW-0808">Transferase</keyword>
<evidence type="ECO:0000313" key="3">
    <source>
        <dbReference type="EMBL" id="KAJ7751878.1"/>
    </source>
</evidence>
<protein>
    <recommendedName>
        <fullName evidence="5">Glycosyltransferase family 1 protein</fullName>
    </recommendedName>
</protein>
<dbReference type="Gene3D" id="3.40.50.2000">
    <property type="entry name" value="Glycogen Phosphorylase B"/>
    <property type="match status" value="3"/>
</dbReference>
<dbReference type="PANTHER" id="PTHR48047:SF215">
    <property type="entry name" value="GLYCOSYLTRANSFERASE"/>
    <property type="match status" value="1"/>
</dbReference>
<dbReference type="GO" id="GO:0035251">
    <property type="term" value="F:UDP-glucosyltransferase activity"/>
    <property type="evidence" value="ECO:0007669"/>
    <property type="project" value="TreeGrafter"/>
</dbReference>
<dbReference type="Proteomes" id="UP001215280">
    <property type="component" value="Unassembled WGS sequence"/>
</dbReference>
<comment type="caution">
    <text evidence="3">The sequence shown here is derived from an EMBL/GenBank/DDBJ whole genome shotgun (WGS) entry which is preliminary data.</text>
</comment>
<evidence type="ECO:0000256" key="1">
    <source>
        <dbReference type="ARBA" id="ARBA00009995"/>
    </source>
</evidence>
<sequence>MSNHHVVAMLGPAWGHTISYIHLATQLLQRDPTLVITLVQHNSMVTRMEAELSTCVYDTARLRIIGVGEKEYAFGKLVAGLMENQLVAGWMDNIPNLFQGSEGWPKPQALHMDFLFGGFVIEPTKQIIDPDCKILIWFSTALVSMPGIFNDYDFEAIAQEIHTDEARRQGRSMDVILTEVALSWNGTDKHSGRVIKYPGIPDMYDYERFAHAAVAPDGLGRLFASAQKLAKVADGYIVPTALCLEPVGVPHCRELYRKLGQELFTVGLQTHDLAWSDAAPIPPTNAVVRTFLDNAVSQYGPRSVLYISFGSFFFPLATPQLIEALVNTLLDLDNPFPFIFALGGKMASLPREIIDRVNSSGRGLVCESWVEQRAILQHAGVGWFLTHGGFNSITESLSQGIPLIIWPTNAEQPVNAALLSSEPNPVAIELLQVRTGPQLGPSLRGGPTITGTVDDASAEFRAAFDAARGARGAVLTANARRLAKALREARAGEASQELIRLAAFH</sequence>
<dbReference type="EMBL" id="JARJLG010000076">
    <property type="protein sequence ID" value="KAJ7751878.1"/>
    <property type="molecule type" value="Genomic_DNA"/>
</dbReference>
<organism evidence="3 4">
    <name type="scientific">Mycena maculata</name>
    <dbReference type="NCBI Taxonomy" id="230809"/>
    <lineage>
        <taxon>Eukaryota</taxon>
        <taxon>Fungi</taxon>
        <taxon>Dikarya</taxon>
        <taxon>Basidiomycota</taxon>
        <taxon>Agaricomycotina</taxon>
        <taxon>Agaricomycetes</taxon>
        <taxon>Agaricomycetidae</taxon>
        <taxon>Agaricales</taxon>
        <taxon>Marasmiineae</taxon>
        <taxon>Mycenaceae</taxon>
        <taxon>Mycena</taxon>
    </lineage>
</organism>
<dbReference type="PANTHER" id="PTHR48047">
    <property type="entry name" value="GLYCOSYLTRANSFERASE"/>
    <property type="match status" value="1"/>
</dbReference>
<name>A0AAD7IW54_9AGAR</name>